<evidence type="ECO:0000313" key="1">
    <source>
        <dbReference type="EMBL" id="SVA87581.1"/>
    </source>
</evidence>
<protein>
    <submittedName>
        <fullName evidence="1">Uncharacterized protein</fullName>
    </submittedName>
</protein>
<dbReference type="EMBL" id="UINC01020986">
    <property type="protein sequence ID" value="SVA87581.1"/>
    <property type="molecule type" value="Genomic_DNA"/>
</dbReference>
<reference evidence="1" key="1">
    <citation type="submission" date="2018-05" db="EMBL/GenBank/DDBJ databases">
        <authorList>
            <person name="Lanie J.A."/>
            <person name="Ng W.-L."/>
            <person name="Kazmierczak K.M."/>
            <person name="Andrzejewski T.M."/>
            <person name="Davidsen T.M."/>
            <person name="Wayne K.J."/>
            <person name="Tettelin H."/>
            <person name="Glass J.I."/>
            <person name="Rusch D."/>
            <person name="Podicherti R."/>
            <person name="Tsui H.-C.T."/>
            <person name="Winkler M.E."/>
        </authorList>
    </citation>
    <scope>NUCLEOTIDE SEQUENCE</scope>
</reference>
<organism evidence="1">
    <name type="scientific">marine metagenome</name>
    <dbReference type="NCBI Taxonomy" id="408172"/>
    <lineage>
        <taxon>unclassified sequences</taxon>
        <taxon>metagenomes</taxon>
        <taxon>ecological metagenomes</taxon>
    </lineage>
</organism>
<dbReference type="AlphaFoldDB" id="A0A381ZF52"/>
<name>A0A381ZF52_9ZZZZ</name>
<accession>A0A381ZF52</accession>
<sequence length="74" mass="9008">MGKQIQTDDPRFVRDIESRALLNTDHNALQQHRQERAYFENQRRDINIMKDQIKHLTKVTEEMLEIKTLLRNFQ</sequence>
<proteinExistence type="predicted"/>
<gene>
    <name evidence="1" type="ORF">METZ01_LOCUS140435</name>
</gene>